<evidence type="ECO:0000259" key="1">
    <source>
        <dbReference type="Pfam" id="PF06250"/>
    </source>
</evidence>
<organism evidence="3 4">
    <name type="scientific">Rubritalea tangerina</name>
    <dbReference type="NCBI Taxonomy" id="430798"/>
    <lineage>
        <taxon>Bacteria</taxon>
        <taxon>Pseudomonadati</taxon>
        <taxon>Verrucomicrobiota</taxon>
        <taxon>Verrucomicrobiia</taxon>
        <taxon>Verrucomicrobiales</taxon>
        <taxon>Rubritaleaceae</taxon>
        <taxon>Rubritalea</taxon>
    </lineage>
</organism>
<protein>
    <submittedName>
        <fullName evidence="3">YhcG family protein</fullName>
    </submittedName>
</protein>
<dbReference type="InterPro" id="IPR053148">
    <property type="entry name" value="PD-DEXK-like_domain"/>
</dbReference>
<dbReference type="Proteomes" id="UP001597389">
    <property type="component" value="Unassembled WGS sequence"/>
</dbReference>
<dbReference type="Pfam" id="PF06250">
    <property type="entry name" value="YhcG_C"/>
    <property type="match status" value="1"/>
</dbReference>
<dbReference type="Gene3D" id="3.40.1350.10">
    <property type="match status" value="1"/>
</dbReference>
<dbReference type="EMBL" id="JBHUJB010000015">
    <property type="protein sequence ID" value="MFD2157891.1"/>
    <property type="molecule type" value="Genomic_DNA"/>
</dbReference>
<dbReference type="InterPro" id="IPR009362">
    <property type="entry name" value="YhcG_C"/>
</dbReference>
<accession>A0ABW4Z8L9</accession>
<evidence type="ECO:0000313" key="4">
    <source>
        <dbReference type="Proteomes" id="UP001597389"/>
    </source>
</evidence>
<dbReference type="InterPro" id="IPR011856">
    <property type="entry name" value="tRNA_endonuc-like_dom_sf"/>
</dbReference>
<comment type="caution">
    <text evidence="3">The sequence shown here is derived from an EMBL/GenBank/DDBJ whole genome shotgun (WGS) entry which is preliminary data.</text>
</comment>
<gene>
    <name evidence="3" type="ORF">ACFSW8_03145</name>
</gene>
<evidence type="ECO:0000259" key="2">
    <source>
        <dbReference type="Pfam" id="PF17761"/>
    </source>
</evidence>
<evidence type="ECO:0000313" key="3">
    <source>
        <dbReference type="EMBL" id="MFD2157891.1"/>
    </source>
</evidence>
<name>A0ABW4Z8L9_9BACT</name>
<dbReference type="PANTHER" id="PTHR30547">
    <property type="entry name" value="UNCHARACTERIZED PROTEIN YHCG-RELATED"/>
    <property type="match status" value="1"/>
</dbReference>
<sequence>MSQSPDNTFFTEIRQILAKARTQVAQTVNTAMVEAYWQIGKRIVEEEQGGDSKAKYGTQLLQNLSTHLTEEFGKGFSLANLKNMRQFYRSCPEKGIRYTLSSELSWSHNCVIMREENESAREYYLTQSKQHNWSVRELKRQLETQTYQRLLSTKSTEADTEESQLTTQKSARNILKDPYVLEFLNLPEDPSIQEKELETALINDLQKFLLELGGGFSFVARQMRVSTETSHFYLDLVFYNYLLKCFVVIDLKTTKLNHQDIGQMDMYVRMFDDLKRGEDDNPTIGLILCADKDETIVQYSVLKESEQLFASKYRTVLPTEEELIAELERERRVNSEN</sequence>
<dbReference type="Pfam" id="PF17761">
    <property type="entry name" value="DUF1016_N"/>
    <property type="match status" value="1"/>
</dbReference>
<feature type="domain" description="YhcG N-terminal" evidence="2">
    <location>
        <begin position="12"/>
        <end position="149"/>
    </location>
</feature>
<dbReference type="RefSeq" id="WP_377090095.1">
    <property type="nucleotide sequence ID" value="NZ_JBHSJL010000014.1"/>
</dbReference>
<keyword evidence="4" id="KW-1185">Reference proteome</keyword>
<dbReference type="PANTHER" id="PTHR30547:SF5">
    <property type="entry name" value="NUCLEASE YHCG-RELATED"/>
    <property type="match status" value="1"/>
</dbReference>
<proteinExistence type="predicted"/>
<feature type="domain" description="YhcG PDDEXK nuclease" evidence="1">
    <location>
        <begin position="173"/>
        <end position="325"/>
    </location>
</feature>
<dbReference type="InterPro" id="IPR041527">
    <property type="entry name" value="YhcG_N"/>
</dbReference>
<reference evidence="4" key="1">
    <citation type="journal article" date="2019" name="Int. J. Syst. Evol. Microbiol.">
        <title>The Global Catalogue of Microorganisms (GCM) 10K type strain sequencing project: providing services to taxonomists for standard genome sequencing and annotation.</title>
        <authorList>
            <consortium name="The Broad Institute Genomics Platform"/>
            <consortium name="The Broad Institute Genome Sequencing Center for Infectious Disease"/>
            <person name="Wu L."/>
            <person name="Ma J."/>
        </authorList>
    </citation>
    <scope>NUCLEOTIDE SEQUENCE [LARGE SCALE GENOMIC DNA]</scope>
    <source>
        <strain evidence="4">CCUG 57942</strain>
    </source>
</reference>